<dbReference type="GO" id="GO:0045944">
    <property type="term" value="P:positive regulation of transcription by RNA polymerase II"/>
    <property type="evidence" value="ECO:0007669"/>
    <property type="project" value="TreeGrafter"/>
</dbReference>
<dbReference type="PROSITE" id="PS00463">
    <property type="entry name" value="ZN2_CY6_FUNGAL_1"/>
    <property type="match status" value="1"/>
</dbReference>
<dbReference type="CDD" id="cd12148">
    <property type="entry name" value="fungal_TF_MHR"/>
    <property type="match status" value="1"/>
</dbReference>
<evidence type="ECO:0000259" key="10">
    <source>
        <dbReference type="PROSITE" id="PS50048"/>
    </source>
</evidence>
<dbReference type="Proteomes" id="UP001316803">
    <property type="component" value="Unassembled WGS sequence"/>
</dbReference>
<dbReference type="InterPro" id="IPR001138">
    <property type="entry name" value="Zn2Cys6_DnaBD"/>
</dbReference>
<evidence type="ECO:0000256" key="7">
    <source>
        <dbReference type="ARBA" id="ARBA00023242"/>
    </source>
</evidence>
<feature type="region of interest" description="Disordered" evidence="8">
    <location>
        <begin position="1"/>
        <end position="69"/>
    </location>
</feature>
<dbReference type="SMART" id="SM00906">
    <property type="entry name" value="Fungal_trans"/>
    <property type="match status" value="1"/>
</dbReference>
<keyword evidence="12" id="KW-1185">Reference proteome</keyword>
<feature type="compositionally biased region" description="Polar residues" evidence="8">
    <location>
        <begin position="839"/>
        <end position="860"/>
    </location>
</feature>
<dbReference type="Pfam" id="PF00172">
    <property type="entry name" value="Zn_clus"/>
    <property type="match status" value="1"/>
</dbReference>
<dbReference type="InterPro" id="IPR007219">
    <property type="entry name" value="XnlR_reg_dom"/>
</dbReference>
<dbReference type="PANTHER" id="PTHR47540:SF1">
    <property type="entry name" value="ACTIVATOR OF STRESS GENES 1-RELATED"/>
    <property type="match status" value="1"/>
</dbReference>
<feature type="transmembrane region" description="Helical" evidence="9">
    <location>
        <begin position="363"/>
        <end position="388"/>
    </location>
</feature>
<dbReference type="GO" id="GO:0006351">
    <property type="term" value="P:DNA-templated transcription"/>
    <property type="evidence" value="ECO:0007669"/>
    <property type="project" value="InterPro"/>
</dbReference>
<dbReference type="SUPFAM" id="SSF57701">
    <property type="entry name" value="Zn2/Cys6 DNA-binding domain"/>
    <property type="match status" value="1"/>
</dbReference>
<accession>A0AAN8EKX0</accession>
<dbReference type="InterPro" id="IPR036864">
    <property type="entry name" value="Zn2-C6_fun-type_DNA-bd_sf"/>
</dbReference>
<dbReference type="Gene3D" id="4.10.240.10">
    <property type="entry name" value="Zn(2)-C6 fungal-type DNA-binding domain"/>
    <property type="match status" value="1"/>
</dbReference>
<keyword evidence="9" id="KW-1133">Transmembrane helix</keyword>
<feature type="region of interest" description="Disordered" evidence="8">
    <location>
        <begin position="966"/>
        <end position="986"/>
    </location>
</feature>
<keyword evidence="9" id="KW-0472">Membrane</keyword>
<feature type="compositionally biased region" description="Low complexity" evidence="8">
    <location>
        <begin position="10"/>
        <end position="27"/>
    </location>
</feature>
<keyword evidence="2" id="KW-0479">Metal-binding</keyword>
<evidence type="ECO:0000256" key="6">
    <source>
        <dbReference type="ARBA" id="ARBA00023163"/>
    </source>
</evidence>
<evidence type="ECO:0000256" key="4">
    <source>
        <dbReference type="ARBA" id="ARBA00023015"/>
    </source>
</evidence>
<evidence type="ECO:0000256" key="9">
    <source>
        <dbReference type="SAM" id="Phobius"/>
    </source>
</evidence>
<evidence type="ECO:0000313" key="12">
    <source>
        <dbReference type="Proteomes" id="UP001316803"/>
    </source>
</evidence>
<keyword evidence="5" id="KW-0238">DNA-binding</keyword>
<evidence type="ECO:0000256" key="2">
    <source>
        <dbReference type="ARBA" id="ARBA00022723"/>
    </source>
</evidence>
<name>A0AAN8EKX0_9EURO</name>
<keyword evidence="3" id="KW-0862">Zinc</keyword>
<dbReference type="EMBL" id="JAKLMC020000018">
    <property type="protein sequence ID" value="KAK5951870.1"/>
    <property type="molecule type" value="Genomic_DNA"/>
</dbReference>
<dbReference type="GO" id="GO:0008270">
    <property type="term" value="F:zinc ion binding"/>
    <property type="evidence" value="ECO:0007669"/>
    <property type="project" value="InterPro"/>
</dbReference>
<evidence type="ECO:0000256" key="3">
    <source>
        <dbReference type="ARBA" id="ARBA00022833"/>
    </source>
</evidence>
<feature type="domain" description="Zn(2)-C6 fungal-type" evidence="10">
    <location>
        <begin position="70"/>
        <end position="99"/>
    </location>
</feature>
<feature type="region of interest" description="Disordered" evidence="8">
    <location>
        <begin position="894"/>
        <end position="933"/>
    </location>
</feature>
<dbReference type="CDD" id="cd00067">
    <property type="entry name" value="GAL4"/>
    <property type="match status" value="1"/>
</dbReference>
<protein>
    <submittedName>
        <fullName evidence="11">Gypsy retrotransposon integrase-like protein 1</fullName>
    </submittedName>
</protein>
<keyword evidence="9" id="KW-0812">Transmembrane</keyword>
<dbReference type="PANTHER" id="PTHR47540">
    <property type="entry name" value="THIAMINE REPRESSIBLE GENES REGULATORY PROTEIN THI5"/>
    <property type="match status" value="1"/>
</dbReference>
<evidence type="ECO:0000256" key="8">
    <source>
        <dbReference type="SAM" id="MobiDB-lite"/>
    </source>
</evidence>
<feature type="transmembrane region" description="Helical" evidence="9">
    <location>
        <begin position="610"/>
        <end position="629"/>
    </location>
</feature>
<keyword evidence="6" id="KW-0804">Transcription</keyword>
<feature type="compositionally biased region" description="Polar residues" evidence="8">
    <location>
        <begin position="894"/>
        <end position="911"/>
    </location>
</feature>
<keyword evidence="7" id="KW-0539">Nucleus</keyword>
<comment type="subcellular location">
    <subcellularLocation>
        <location evidence="1">Nucleus</location>
    </subcellularLocation>
</comment>
<comment type="caution">
    <text evidence="11">The sequence shown here is derived from an EMBL/GenBank/DDBJ whole genome shotgun (WGS) entry which is preliminary data.</text>
</comment>
<dbReference type="AlphaFoldDB" id="A0AAN8EKX0"/>
<dbReference type="SMART" id="SM00066">
    <property type="entry name" value="GAL4"/>
    <property type="match status" value="1"/>
</dbReference>
<dbReference type="GO" id="GO:0005634">
    <property type="term" value="C:nucleus"/>
    <property type="evidence" value="ECO:0007669"/>
    <property type="project" value="UniProtKB-SubCell"/>
</dbReference>
<dbReference type="Pfam" id="PF04082">
    <property type="entry name" value="Fungal_trans"/>
    <property type="match status" value="1"/>
</dbReference>
<sequence length="986" mass="110812">MGATDARNGSTSKKSSPLSKPTSPKVSDLQPQKNISSEDLQDDSTAHDAEDDSDTRPNVPMQKRRRVTRACDECRRKKIKCDGKQPCTHCTVYSYDCTYDQPSNRRRNPAPQYIEALERRLQKAEALLRSVLPSIDIDDPKYDARGVEQILEANKAAPTKTSIQHPNPEDDAQMRSMVDRTGSLDLDDTGYYDYHGNSSGYSFIRRFQETFGDEFLPSNRPIENRNLAHVQGSPISIQSSPFEAGMSLSNDLPPKDVAIELCRNAIDDCCALQRPVHRPTFFQRLNSIYSLDPENYSNEHIKFLPLLYASMGLGCLFGRISDEQNESDKKGYKSAIEQGYHYFHIAKSMLDVTDCRDLLSIQAVMFMILFLQGTAKLATCYAYVGVALRACCRLGMHRKLTGKFNVIEQEERKRLFWQVRKLDIYVGAMLGLPMMLSEDDIDQELPAEVPDEHITENGISPASQETFPLIRATNAHTRLIRILQKVVRYVYPIKNSSEGASSGEYTVSHSVIRELERDLQSWMDELPMQLRPSENADIELSRVQQLLRMSYAYVQMMIYRPFLHYVAQACQTARTDKRSFACAAACVSVARNIVHITSEMKRRGLLMGSYWFVMYTTYFAILSLLYFVLENPESGTSKEILRDAVEGRDTLANLATRSMAADRCSSSLAALFEALPDKLNERRSSLRTMPNTARKRPPPANDPPFFGNHPIVGHPVPMPSNAPDAHVPTPLRNRTMPQEYLKTATKRMSMPDPAVNNAALYPFAPDGAYANIATPTETVGYGSSHSATPAPLDFGTPALVQGQLPDLKSVMFPGDNPFAYPNQPISTLDTMPSLPFGNDPSSAPEQYNTPTSMNSQQPFQQRGEERQHFPYGFRHQDNQVPSHFFNMNNISDESRQVQHPSSQQNHLQVPSQGEDEDYWSHAPAKGHFRTGLTPGGPGVNLNLDDIFGNSQGWNMPNIPMNLTMPDHSQQPQQNIPWSGQGAHNWQ</sequence>
<evidence type="ECO:0000313" key="11">
    <source>
        <dbReference type="EMBL" id="KAK5951870.1"/>
    </source>
</evidence>
<reference evidence="11 12" key="1">
    <citation type="submission" date="2022-12" db="EMBL/GenBank/DDBJ databases">
        <title>Genomic features and morphological characterization of a novel Knufia sp. strain isolated from spacecraft assembly facility.</title>
        <authorList>
            <person name="Teixeira M."/>
            <person name="Chander A.M."/>
            <person name="Stajich J.E."/>
            <person name="Venkateswaran K."/>
        </authorList>
    </citation>
    <scope>NUCLEOTIDE SEQUENCE [LARGE SCALE GENOMIC DNA]</scope>
    <source>
        <strain evidence="11 12">FJI-L2-BK-P2</strain>
    </source>
</reference>
<dbReference type="InterPro" id="IPR051711">
    <property type="entry name" value="Stress_Response_Reg"/>
</dbReference>
<feature type="compositionally biased region" description="Polar residues" evidence="8">
    <location>
        <begin position="29"/>
        <end position="38"/>
    </location>
</feature>
<organism evidence="11 12">
    <name type="scientific">Knufia fluminis</name>
    <dbReference type="NCBI Taxonomy" id="191047"/>
    <lineage>
        <taxon>Eukaryota</taxon>
        <taxon>Fungi</taxon>
        <taxon>Dikarya</taxon>
        <taxon>Ascomycota</taxon>
        <taxon>Pezizomycotina</taxon>
        <taxon>Eurotiomycetes</taxon>
        <taxon>Chaetothyriomycetidae</taxon>
        <taxon>Chaetothyriales</taxon>
        <taxon>Trichomeriaceae</taxon>
        <taxon>Knufia</taxon>
    </lineage>
</organism>
<keyword evidence="4" id="KW-0805">Transcription regulation</keyword>
<dbReference type="GO" id="GO:0043565">
    <property type="term" value="F:sequence-specific DNA binding"/>
    <property type="evidence" value="ECO:0007669"/>
    <property type="project" value="TreeGrafter"/>
</dbReference>
<feature type="region of interest" description="Disordered" evidence="8">
    <location>
        <begin position="824"/>
        <end position="862"/>
    </location>
</feature>
<evidence type="ECO:0000256" key="5">
    <source>
        <dbReference type="ARBA" id="ARBA00023125"/>
    </source>
</evidence>
<dbReference type="PROSITE" id="PS50048">
    <property type="entry name" value="ZN2_CY6_FUNGAL_2"/>
    <property type="match status" value="1"/>
</dbReference>
<evidence type="ECO:0000256" key="1">
    <source>
        <dbReference type="ARBA" id="ARBA00004123"/>
    </source>
</evidence>
<dbReference type="GO" id="GO:0000981">
    <property type="term" value="F:DNA-binding transcription factor activity, RNA polymerase II-specific"/>
    <property type="evidence" value="ECO:0007669"/>
    <property type="project" value="InterPro"/>
</dbReference>
<gene>
    <name evidence="11" type="primary">GIN1_1</name>
    <name evidence="11" type="ORF">OHC33_007163</name>
</gene>
<proteinExistence type="predicted"/>